<accession>A0AAU7QG48</accession>
<dbReference type="SUPFAM" id="SSF52402">
    <property type="entry name" value="Adenine nucleotide alpha hydrolases-like"/>
    <property type="match status" value="1"/>
</dbReference>
<feature type="region of interest" description="Disordered" evidence="2">
    <location>
        <begin position="168"/>
        <end position="192"/>
    </location>
</feature>
<reference evidence="3" key="1">
    <citation type="submission" date="2024-06" db="EMBL/GenBank/DDBJ databases">
        <authorList>
            <person name="Coelho C."/>
            <person name="Bento M."/>
            <person name="Garcia E."/>
            <person name="Camelo A."/>
            <person name="Brandao I."/>
            <person name="Espirito Santo C."/>
            <person name="Trovao J."/>
            <person name="Verissimo A."/>
            <person name="Costa J."/>
            <person name="Tiago I."/>
        </authorList>
    </citation>
    <scope>NUCLEOTIDE SEQUENCE</scope>
    <source>
        <strain evidence="3">KWT182</strain>
    </source>
</reference>
<dbReference type="GO" id="GO:0004359">
    <property type="term" value="F:glutaminase activity"/>
    <property type="evidence" value="ECO:0007669"/>
    <property type="project" value="InterPro"/>
</dbReference>
<organism evidence="3">
    <name type="scientific">Acerihabitans sp. KWT182</name>
    <dbReference type="NCBI Taxonomy" id="3157919"/>
    <lineage>
        <taxon>Bacteria</taxon>
        <taxon>Pseudomonadati</taxon>
        <taxon>Pseudomonadota</taxon>
        <taxon>Gammaproteobacteria</taxon>
        <taxon>Enterobacterales</taxon>
        <taxon>Pectobacteriaceae</taxon>
        <taxon>Acerihabitans</taxon>
    </lineage>
</organism>
<dbReference type="PANTHER" id="PTHR23090:SF9">
    <property type="entry name" value="GLUTAMINE-DEPENDENT NAD(+) SYNTHETASE"/>
    <property type="match status" value="1"/>
</dbReference>
<dbReference type="InterPro" id="IPR014729">
    <property type="entry name" value="Rossmann-like_a/b/a_fold"/>
</dbReference>
<evidence type="ECO:0000256" key="2">
    <source>
        <dbReference type="SAM" id="MobiDB-lite"/>
    </source>
</evidence>
<dbReference type="InterPro" id="IPR003694">
    <property type="entry name" value="NAD_synthase"/>
</dbReference>
<evidence type="ECO:0008006" key="4">
    <source>
        <dbReference type="Google" id="ProtNLM"/>
    </source>
</evidence>
<sequence length="212" mass="23502">MANHENGMVVGTGDLSEMALGWCTYGVGDQMSHYHVNAGVPKTLIQHLIRWVISSRQFEQPVANTLEAILATEISPELVPADAAGAIQSTESIIGPYNLQDFNLFYTLRFGFKPSKIAFLALHAWENPAAGAWPTGFPPDKRPGYPLAEIRRWLRVFLYRFFTTSQFKRSASPNGPKVTAGGSLSPRGDWRAPSDGNARIWIEELETQVPEN</sequence>
<dbReference type="EMBL" id="CP157947">
    <property type="protein sequence ID" value="XBS71935.1"/>
    <property type="molecule type" value="Genomic_DNA"/>
</dbReference>
<dbReference type="AlphaFoldDB" id="A0AAU7QG48"/>
<dbReference type="FunFam" id="1.10.10.1140:FF:000001">
    <property type="entry name" value="Glutamine-dependent NAD(+) synthetase"/>
    <property type="match status" value="1"/>
</dbReference>
<dbReference type="GO" id="GO:0005737">
    <property type="term" value="C:cytoplasm"/>
    <property type="evidence" value="ECO:0007669"/>
    <property type="project" value="InterPro"/>
</dbReference>
<keyword evidence="1" id="KW-0436">Ligase</keyword>
<dbReference type="GO" id="GO:0009435">
    <property type="term" value="P:NAD+ biosynthetic process"/>
    <property type="evidence" value="ECO:0007669"/>
    <property type="project" value="InterPro"/>
</dbReference>
<evidence type="ECO:0000256" key="1">
    <source>
        <dbReference type="ARBA" id="ARBA00022598"/>
    </source>
</evidence>
<proteinExistence type="predicted"/>
<gene>
    <name evidence="3" type="ORF">ABK905_17570</name>
</gene>
<dbReference type="GO" id="GO:0003952">
    <property type="term" value="F:NAD+ synthase (glutamine-hydrolyzing) activity"/>
    <property type="evidence" value="ECO:0007669"/>
    <property type="project" value="InterPro"/>
</dbReference>
<dbReference type="Gene3D" id="1.10.10.1140">
    <property type="entry name" value="Glutamine-dependent NAD+ synthetase, C-terminal domain"/>
    <property type="match status" value="1"/>
</dbReference>
<protein>
    <recommendedName>
        <fullName evidence="4">NAD(+) synthase (glutamine-hydrolyzing)</fullName>
    </recommendedName>
</protein>
<dbReference type="InterPro" id="IPR041856">
    <property type="entry name" value="NAD+_synth_C"/>
</dbReference>
<dbReference type="PANTHER" id="PTHR23090">
    <property type="entry name" value="NH 3 /GLUTAMINE-DEPENDENT NAD + SYNTHETASE"/>
    <property type="match status" value="1"/>
</dbReference>
<dbReference type="Gene3D" id="3.40.50.620">
    <property type="entry name" value="HUPs"/>
    <property type="match status" value="1"/>
</dbReference>
<name>A0AAU7QG48_9GAMM</name>
<evidence type="ECO:0000313" key="3">
    <source>
        <dbReference type="EMBL" id="XBS71935.1"/>
    </source>
</evidence>